<dbReference type="InParanoid" id="F9WXE2"/>
<accession>F9WXE2</accession>
<dbReference type="KEGG" id="ztr:MYCGRDRAFT_88614"/>
<evidence type="ECO:0000256" key="1">
    <source>
        <dbReference type="SAM" id="MobiDB-lite"/>
    </source>
</evidence>
<feature type="region of interest" description="Disordered" evidence="1">
    <location>
        <begin position="154"/>
        <end position="173"/>
    </location>
</feature>
<organism evidence="2 3">
    <name type="scientific">Zymoseptoria tritici (strain CBS 115943 / IPO323)</name>
    <name type="common">Speckled leaf blotch fungus</name>
    <name type="synonym">Septoria tritici</name>
    <dbReference type="NCBI Taxonomy" id="336722"/>
    <lineage>
        <taxon>Eukaryota</taxon>
        <taxon>Fungi</taxon>
        <taxon>Dikarya</taxon>
        <taxon>Ascomycota</taxon>
        <taxon>Pezizomycotina</taxon>
        <taxon>Dothideomycetes</taxon>
        <taxon>Dothideomycetidae</taxon>
        <taxon>Mycosphaerellales</taxon>
        <taxon>Mycosphaerellaceae</taxon>
        <taxon>Zymoseptoria</taxon>
    </lineage>
</organism>
<dbReference type="AlphaFoldDB" id="F9WXE2"/>
<protein>
    <submittedName>
        <fullName evidence="2">Uncharacterized protein</fullName>
    </submittedName>
</protein>
<dbReference type="Proteomes" id="UP000008062">
    <property type="component" value="Chromosome 1"/>
</dbReference>
<name>F9WXE2_ZYMTI</name>
<evidence type="ECO:0000313" key="3">
    <source>
        <dbReference type="Proteomes" id="UP000008062"/>
    </source>
</evidence>
<evidence type="ECO:0000313" key="2">
    <source>
        <dbReference type="EMBL" id="EGP92771.1"/>
    </source>
</evidence>
<feature type="compositionally biased region" description="Polar residues" evidence="1">
    <location>
        <begin position="154"/>
        <end position="167"/>
    </location>
</feature>
<dbReference type="RefSeq" id="XP_003857795.1">
    <property type="nucleotide sequence ID" value="XM_003857747.1"/>
</dbReference>
<gene>
    <name evidence="2" type="ORF">MYCGRDRAFT_88614</name>
</gene>
<proteinExistence type="predicted"/>
<dbReference type="VEuPathDB" id="FungiDB:ZTRI_1.33"/>
<dbReference type="EMBL" id="CM001196">
    <property type="protein sequence ID" value="EGP92771.1"/>
    <property type="molecule type" value="Genomic_DNA"/>
</dbReference>
<reference evidence="2 3" key="1">
    <citation type="journal article" date="2011" name="PLoS Genet.">
        <title>Finished genome of the fungal wheat pathogen Mycosphaerella graminicola reveals dispensome structure, chromosome plasticity, and stealth pathogenesis.</title>
        <authorList>
            <person name="Goodwin S.B."/>
            <person name="Ben M'barek S."/>
            <person name="Dhillon B."/>
            <person name="Wittenberg A.H.J."/>
            <person name="Crane C.F."/>
            <person name="Hane J.K."/>
            <person name="Foster A.J."/>
            <person name="Van der Lee T.A.J."/>
            <person name="Grimwood J."/>
            <person name="Aerts A."/>
            <person name="Antoniw J."/>
            <person name="Bailey A."/>
            <person name="Bluhm B."/>
            <person name="Bowler J."/>
            <person name="Bristow J."/>
            <person name="van der Burgt A."/>
            <person name="Canto-Canche B."/>
            <person name="Churchill A.C.L."/>
            <person name="Conde-Ferraez L."/>
            <person name="Cools H.J."/>
            <person name="Coutinho P.M."/>
            <person name="Csukai M."/>
            <person name="Dehal P."/>
            <person name="De Wit P."/>
            <person name="Donzelli B."/>
            <person name="van de Geest H.C."/>
            <person name="van Ham R.C.H.J."/>
            <person name="Hammond-Kosack K.E."/>
            <person name="Henrissat B."/>
            <person name="Kilian A."/>
            <person name="Kobayashi A.K."/>
            <person name="Koopmann E."/>
            <person name="Kourmpetis Y."/>
            <person name="Kuzniar A."/>
            <person name="Lindquist E."/>
            <person name="Lombard V."/>
            <person name="Maliepaard C."/>
            <person name="Martins N."/>
            <person name="Mehrabi R."/>
            <person name="Nap J.P.H."/>
            <person name="Ponomarenko A."/>
            <person name="Rudd J.J."/>
            <person name="Salamov A."/>
            <person name="Schmutz J."/>
            <person name="Schouten H.J."/>
            <person name="Shapiro H."/>
            <person name="Stergiopoulos I."/>
            <person name="Torriani S.F.F."/>
            <person name="Tu H."/>
            <person name="de Vries R.P."/>
            <person name="Waalwijk C."/>
            <person name="Ware S.B."/>
            <person name="Wiebenga A."/>
            <person name="Zwiers L.-H."/>
            <person name="Oliver R.P."/>
            <person name="Grigoriev I.V."/>
            <person name="Kema G.H.J."/>
        </authorList>
    </citation>
    <scope>NUCLEOTIDE SEQUENCE [LARGE SCALE GENOMIC DNA]</scope>
    <source>
        <strain evidence="3">CBS 115943 / IPO323</strain>
    </source>
</reference>
<dbReference type="HOGENOM" id="CLU_1548836_0_0_1"/>
<keyword evidence="3" id="KW-1185">Reference proteome</keyword>
<dbReference type="GeneID" id="13403811"/>
<sequence length="173" mass="19540">MAVAVVDWVTRHCDGVEGEGVEVEGEVWWNLWSALSQHAVSLSWSHDRTPAFWKRKGTHKTMKEHVATLWKRNHSDQDVIAKVHMRLMLASFNKPGNRSTICLLPVLQAAINLRSSGDVSHKVMRRSRTRRGKCKEPLRYLFIASIEQPIEQPVSNIQPSPTIQAPSKISIAG</sequence>